<dbReference type="Proteomes" id="UP001215598">
    <property type="component" value="Unassembled WGS sequence"/>
</dbReference>
<dbReference type="Gene3D" id="3.40.50.1460">
    <property type="match status" value="1"/>
</dbReference>
<proteinExistence type="predicted"/>
<comment type="caution">
    <text evidence="1">The sequence shown here is derived from an EMBL/GenBank/DDBJ whole genome shotgun (WGS) entry which is preliminary data.</text>
</comment>
<accession>A0AAD7KG04</accession>
<evidence type="ECO:0000313" key="2">
    <source>
        <dbReference type="Proteomes" id="UP001215598"/>
    </source>
</evidence>
<dbReference type="AlphaFoldDB" id="A0AAD7KG04"/>
<name>A0AAD7KG04_9AGAR</name>
<gene>
    <name evidence="1" type="ORF">B0H16DRAFT_297758</name>
</gene>
<reference evidence="1" key="1">
    <citation type="submission" date="2023-03" db="EMBL/GenBank/DDBJ databases">
        <title>Massive genome expansion in bonnet fungi (Mycena s.s.) driven by repeated elements and novel gene families across ecological guilds.</title>
        <authorList>
            <consortium name="Lawrence Berkeley National Laboratory"/>
            <person name="Harder C.B."/>
            <person name="Miyauchi S."/>
            <person name="Viragh M."/>
            <person name="Kuo A."/>
            <person name="Thoen E."/>
            <person name="Andreopoulos B."/>
            <person name="Lu D."/>
            <person name="Skrede I."/>
            <person name="Drula E."/>
            <person name="Henrissat B."/>
            <person name="Morin E."/>
            <person name="Kohler A."/>
            <person name="Barry K."/>
            <person name="LaButti K."/>
            <person name="Morin E."/>
            <person name="Salamov A."/>
            <person name="Lipzen A."/>
            <person name="Mereny Z."/>
            <person name="Hegedus B."/>
            <person name="Baldrian P."/>
            <person name="Stursova M."/>
            <person name="Weitz H."/>
            <person name="Taylor A."/>
            <person name="Grigoriev I.V."/>
            <person name="Nagy L.G."/>
            <person name="Martin F."/>
            <person name="Kauserud H."/>
        </authorList>
    </citation>
    <scope>NUCLEOTIDE SEQUENCE</scope>
    <source>
        <strain evidence="1">CBHHK182m</strain>
    </source>
</reference>
<keyword evidence="2" id="KW-1185">Reference proteome</keyword>
<evidence type="ECO:0000313" key="1">
    <source>
        <dbReference type="EMBL" id="KAJ7784432.1"/>
    </source>
</evidence>
<protein>
    <submittedName>
        <fullName evidence="1">Uncharacterized protein</fullName>
    </submittedName>
</protein>
<dbReference type="EMBL" id="JARKIB010000002">
    <property type="protein sequence ID" value="KAJ7784432.1"/>
    <property type="molecule type" value="Genomic_DNA"/>
</dbReference>
<sequence length="530" mass="58455">MRSTTPSARSSKINLKHRIQSVFAPTSRTSTTSSEPPAIVVFSFLGVPSAKGDDDGHWMVIDWLMWTSLLTSQPRFDAARFRFYTIRDPLPMFPSATFIFGEASSTRLRIPIPLPLYDKAKSAEIRDPDVFKRRALNDLERLTGLIQPGETFYVLLVGHGQHVPGSQTSEGKFRLCISTVPDRRAEAYLSKIELQDVLVKCAGTVVLICNACHSGALSQGNPPWRLLCSTQANELADGLSQSASGAVRGSVWTHCFLIELASEQGLVIPLPRADPIAAGPWVPLPDSPPEHSFTSPIPPPRPPSSGRNMASFVDRMMGHSRYLLEPPRHNFHHHGFGEEGWYNWLPLELSQKLVQQFQLVPDNRSVDGLTKAQIMTAIYSSVVDSSPSTHTLLLPSLTGGSLFAAISPIPSTAYEHLLILAPLFLSLPSHRSNRDARARSQCHLFLASSKTEENQLPQGQLEDLAEALRTEHVQSVFLQLLARRLSWSQASSVFPLLSAEAYEPASALLPDMQAAGFEPIGLFLSRYVPW</sequence>
<organism evidence="1 2">
    <name type="scientific">Mycena metata</name>
    <dbReference type="NCBI Taxonomy" id="1033252"/>
    <lineage>
        <taxon>Eukaryota</taxon>
        <taxon>Fungi</taxon>
        <taxon>Dikarya</taxon>
        <taxon>Basidiomycota</taxon>
        <taxon>Agaricomycotina</taxon>
        <taxon>Agaricomycetes</taxon>
        <taxon>Agaricomycetidae</taxon>
        <taxon>Agaricales</taxon>
        <taxon>Marasmiineae</taxon>
        <taxon>Mycenaceae</taxon>
        <taxon>Mycena</taxon>
    </lineage>
</organism>